<keyword evidence="1" id="KW-1133">Transmembrane helix</keyword>
<dbReference type="AlphaFoldDB" id="A0A381VZB2"/>
<feature type="non-terminal residue" evidence="2">
    <location>
        <position position="301"/>
    </location>
</feature>
<keyword evidence="1" id="KW-0472">Membrane</keyword>
<dbReference type="EMBL" id="UINC01010192">
    <property type="protein sequence ID" value="SVA45431.1"/>
    <property type="molecule type" value="Genomic_DNA"/>
</dbReference>
<keyword evidence="1" id="KW-0812">Transmembrane</keyword>
<dbReference type="Pfam" id="PF03929">
    <property type="entry name" value="PepSY_TM"/>
    <property type="match status" value="1"/>
</dbReference>
<organism evidence="2">
    <name type="scientific">marine metagenome</name>
    <dbReference type="NCBI Taxonomy" id="408172"/>
    <lineage>
        <taxon>unclassified sequences</taxon>
        <taxon>metagenomes</taxon>
        <taxon>ecological metagenomes</taxon>
    </lineage>
</organism>
<evidence type="ECO:0008006" key="3">
    <source>
        <dbReference type="Google" id="ProtNLM"/>
    </source>
</evidence>
<feature type="transmembrane region" description="Helical" evidence="1">
    <location>
        <begin position="21"/>
        <end position="40"/>
    </location>
</feature>
<dbReference type="PANTHER" id="PTHR34219">
    <property type="entry name" value="IRON-REGULATED INNER MEMBRANE PROTEIN-RELATED"/>
    <property type="match status" value="1"/>
</dbReference>
<reference evidence="2" key="1">
    <citation type="submission" date="2018-05" db="EMBL/GenBank/DDBJ databases">
        <authorList>
            <person name="Lanie J.A."/>
            <person name="Ng W.-L."/>
            <person name="Kazmierczak K.M."/>
            <person name="Andrzejewski T.M."/>
            <person name="Davidsen T.M."/>
            <person name="Wayne K.J."/>
            <person name="Tettelin H."/>
            <person name="Glass J.I."/>
            <person name="Rusch D."/>
            <person name="Podicherti R."/>
            <person name="Tsui H.-C.T."/>
            <person name="Winkler M.E."/>
        </authorList>
    </citation>
    <scope>NUCLEOTIDE SEQUENCE</scope>
</reference>
<accession>A0A381VZB2</accession>
<gene>
    <name evidence="2" type="ORF">METZ01_LOCUS98285</name>
</gene>
<evidence type="ECO:0000313" key="2">
    <source>
        <dbReference type="EMBL" id="SVA45431.1"/>
    </source>
</evidence>
<dbReference type="InterPro" id="IPR005625">
    <property type="entry name" value="PepSY-ass_TM"/>
</dbReference>
<feature type="transmembrane region" description="Helical" evidence="1">
    <location>
        <begin position="145"/>
        <end position="168"/>
    </location>
</feature>
<feature type="transmembrane region" description="Helical" evidence="1">
    <location>
        <begin position="188"/>
        <end position="212"/>
    </location>
</feature>
<evidence type="ECO:0000256" key="1">
    <source>
        <dbReference type="SAM" id="Phobius"/>
    </source>
</evidence>
<protein>
    <recommendedName>
        <fullName evidence="3">PepSY domain-containing protein</fullName>
    </recommendedName>
</protein>
<sequence length="301" mass="34474">MKIFGKEIQRATLYNFHSWMGLITGFLMILIAVSGSIAVFNDEIEWLATPEIRADPAKELVSVDKITKSIRADYDQSSFEIFFPPGNHWTYSAETTTEQGALNLLFDPGSGQITKVRPRGGYTWSLSFWIRQFHVRLLMGLWGRVFVGIFGVTLIISCITGLLVYRNWIKSMFQLRRDRRPRVFYMDLHKLIGFWSLIFNIMIGFTGAFLGLENLYNQIQRKWLDPPTQTQVISQEVTPQSPDTSQPQTEILLASTLISRAQSHFPQMKITRISFPRFDPNRTDPIVIRGDHPGPLIATGQ</sequence>
<name>A0A381VZB2_9ZZZZ</name>
<proteinExistence type="predicted"/>
<dbReference type="PANTHER" id="PTHR34219:SF8">
    <property type="entry name" value="PEPSY DOMAIN-CONTAINING PROTEIN"/>
    <property type="match status" value="1"/>
</dbReference>